<dbReference type="InterPro" id="IPR050079">
    <property type="entry name" value="DEAD_box_RNA_helicase"/>
</dbReference>
<evidence type="ECO:0000256" key="12">
    <source>
        <dbReference type="SAM" id="MobiDB-lite"/>
    </source>
</evidence>
<comment type="similarity">
    <text evidence="7 11">Belongs to the DEAD box helicase family.</text>
</comment>
<gene>
    <name evidence="16" type="ORF">SAMN05421740_10838</name>
</gene>
<dbReference type="STRING" id="332977.SAMN05421740_10838"/>
<dbReference type="InterPro" id="IPR011545">
    <property type="entry name" value="DEAD/DEAH_box_helicase_dom"/>
</dbReference>
<dbReference type="PROSITE" id="PS51194">
    <property type="entry name" value="HELICASE_CTER"/>
    <property type="match status" value="1"/>
</dbReference>
<evidence type="ECO:0000259" key="15">
    <source>
        <dbReference type="PROSITE" id="PS51195"/>
    </source>
</evidence>
<dbReference type="InterPro" id="IPR014014">
    <property type="entry name" value="RNA_helicase_DEAD_Q_motif"/>
</dbReference>
<dbReference type="Proteomes" id="UP000198916">
    <property type="component" value="Unassembled WGS sequence"/>
</dbReference>
<evidence type="ECO:0000256" key="7">
    <source>
        <dbReference type="ARBA" id="ARBA00038437"/>
    </source>
</evidence>
<feature type="compositionally biased region" description="Basic residues" evidence="12">
    <location>
        <begin position="395"/>
        <end position="411"/>
    </location>
</feature>
<dbReference type="PROSITE" id="PS00039">
    <property type="entry name" value="DEAD_ATP_HELICASE"/>
    <property type="match status" value="1"/>
</dbReference>
<dbReference type="SUPFAM" id="SSF52540">
    <property type="entry name" value="P-loop containing nucleoside triphosphate hydrolases"/>
    <property type="match status" value="1"/>
</dbReference>
<dbReference type="CDD" id="cd18787">
    <property type="entry name" value="SF2_C_DEAD"/>
    <property type="match status" value="1"/>
</dbReference>
<dbReference type="GO" id="GO:0005829">
    <property type="term" value="C:cytosol"/>
    <property type="evidence" value="ECO:0007669"/>
    <property type="project" value="TreeGrafter"/>
</dbReference>
<evidence type="ECO:0000256" key="1">
    <source>
        <dbReference type="ARBA" id="ARBA00012552"/>
    </source>
</evidence>
<keyword evidence="5 11" id="KW-0347">Helicase</keyword>
<dbReference type="RefSeq" id="WP_090607408.1">
    <property type="nucleotide sequence ID" value="NZ_FNZR01000008.1"/>
</dbReference>
<dbReference type="InterPro" id="IPR027417">
    <property type="entry name" value="P-loop_NTPase"/>
</dbReference>
<dbReference type="Pfam" id="PF00270">
    <property type="entry name" value="DEAD"/>
    <property type="match status" value="1"/>
</dbReference>
<evidence type="ECO:0000256" key="9">
    <source>
        <dbReference type="ARBA" id="ARBA00074363"/>
    </source>
</evidence>
<evidence type="ECO:0000256" key="6">
    <source>
        <dbReference type="ARBA" id="ARBA00022840"/>
    </source>
</evidence>
<comment type="catalytic activity">
    <reaction evidence="8">
        <text>ATP + H2O = ADP + phosphate + H(+)</text>
        <dbReference type="Rhea" id="RHEA:13065"/>
        <dbReference type="ChEBI" id="CHEBI:15377"/>
        <dbReference type="ChEBI" id="CHEBI:15378"/>
        <dbReference type="ChEBI" id="CHEBI:30616"/>
        <dbReference type="ChEBI" id="CHEBI:43474"/>
        <dbReference type="ChEBI" id="CHEBI:456216"/>
        <dbReference type="EC" id="3.6.4.13"/>
    </reaction>
</comment>
<sequence>MSFSNLNLAESLLKALEASGYQQPTPIQQQAIPAILRKRDVLACAQTGTGKTAAFALPIIQHLLRSTPSAPSIGPRALIIAPTRELAIQIDENIAAYTRFTCIGHAAVFGGVSLSGQISELQKKPEMLVATPGRLLDLHAQRELSLQNVAFLVLDEADRMLDMGFIKDIKKIVSLIPTDRHTSLFSATMPIDITNLANTMLSNPEQIAVTPVASTVDKISQAIYPVAKTDKANLLIYLILKEDHAANILVFSRTKYGADRIARKLKKNGISAEAIHGDKKQQTRQNTLAAFKSGKIQALVATDIAARGLDIDRLQLVINYDLPNEPETYVHRIGRTGRAGESGRALSFCSPEEEEYLSQIIKLIKQQIPLVADHPFVAVNEESHQDQVNKPVPPKPKKKKKRKRPKAHTPA</sequence>
<dbReference type="SMART" id="SM00490">
    <property type="entry name" value="HELICc"/>
    <property type="match status" value="1"/>
</dbReference>
<dbReference type="AlphaFoldDB" id="A0A1H7S2B1"/>
<evidence type="ECO:0000259" key="13">
    <source>
        <dbReference type="PROSITE" id="PS51192"/>
    </source>
</evidence>
<evidence type="ECO:0000256" key="4">
    <source>
        <dbReference type="ARBA" id="ARBA00022801"/>
    </source>
</evidence>
<dbReference type="InterPro" id="IPR000629">
    <property type="entry name" value="RNA-helicase_DEAD-box_CS"/>
</dbReference>
<proteinExistence type="inferred from homology"/>
<protein>
    <recommendedName>
        <fullName evidence="9">DEAD-box ATP-dependent RNA helicase RhpA</fullName>
        <ecNumber evidence="1">3.6.4.13</ecNumber>
    </recommendedName>
</protein>
<feature type="region of interest" description="Disordered" evidence="12">
    <location>
        <begin position="381"/>
        <end position="411"/>
    </location>
</feature>
<accession>A0A1H7S2B1</accession>
<name>A0A1H7S2B1_9SPHI</name>
<dbReference type="SMART" id="SM00487">
    <property type="entry name" value="DEXDc"/>
    <property type="match status" value="1"/>
</dbReference>
<keyword evidence="6 11" id="KW-0067">ATP-binding</keyword>
<evidence type="ECO:0000313" key="16">
    <source>
        <dbReference type="EMBL" id="SEL66615.1"/>
    </source>
</evidence>
<dbReference type="InterPro" id="IPR044742">
    <property type="entry name" value="DEAD/DEAH_RhlB"/>
</dbReference>
<dbReference type="Pfam" id="PF00271">
    <property type="entry name" value="Helicase_C"/>
    <property type="match status" value="1"/>
</dbReference>
<evidence type="ECO:0000256" key="10">
    <source>
        <dbReference type="PROSITE-ProRule" id="PRU00552"/>
    </source>
</evidence>
<reference evidence="17" key="1">
    <citation type="submission" date="2016-10" db="EMBL/GenBank/DDBJ databases">
        <authorList>
            <person name="Varghese N."/>
            <person name="Submissions S."/>
        </authorList>
    </citation>
    <scope>NUCLEOTIDE SEQUENCE [LARGE SCALE GENOMIC DNA]</scope>
    <source>
        <strain evidence="17">Jip14</strain>
    </source>
</reference>
<dbReference type="GO" id="GO:0005524">
    <property type="term" value="F:ATP binding"/>
    <property type="evidence" value="ECO:0007669"/>
    <property type="project" value="UniProtKB-KW"/>
</dbReference>
<evidence type="ECO:0000256" key="8">
    <source>
        <dbReference type="ARBA" id="ARBA00047984"/>
    </source>
</evidence>
<dbReference type="GO" id="GO:0009266">
    <property type="term" value="P:response to temperature stimulus"/>
    <property type="evidence" value="ECO:0007669"/>
    <property type="project" value="UniProtKB-ARBA"/>
</dbReference>
<dbReference type="CDD" id="cd00268">
    <property type="entry name" value="DEADc"/>
    <property type="match status" value="1"/>
</dbReference>
<dbReference type="EMBL" id="FNZR01000008">
    <property type="protein sequence ID" value="SEL66615.1"/>
    <property type="molecule type" value="Genomic_DNA"/>
</dbReference>
<dbReference type="OrthoDB" id="9762011at2"/>
<dbReference type="PANTHER" id="PTHR47959:SF13">
    <property type="entry name" value="ATP-DEPENDENT RNA HELICASE RHLE"/>
    <property type="match status" value="1"/>
</dbReference>
<keyword evidence="4 11" id="KW-0378">Hydrolase</keyword>
<evidence type="ECO:0000256" key="3">
    <source>
        <dbReference type="ARBA" id="ARBA00022741"/>
    </source>
</evidence>
<dbReference type="FunFam" id="3.40.50.300:FF:000108">
    <property type="entry name" value="ATP-dependent RNA helicase RhlE"/>
    <property type="match status" value="1"/>
</dbReference>
<dbReference type="InterPro" id="IPR014001">
    <property type="entry name" value="Helicase_ATP-bd"/>
</dbReference>
<evidence type="ECO:0000313" key="17">
    <source>
        <dbReference type="Proteomes" id="UP000198916"/>
    </source>
</evidence>
<dbReference type="GO" id="GO:0003724">
    <property type="term" value="F:RNA helicase activity"/>
    <property type="evidence" value="ECO:0007669"/>
    <property type="project" value="UniProtKB-EC"/>
</dbReference>
<keyword evidence="2" id="KW-0963">Cytoplasm</keyword>
<dbReference type="EC" id="3.6.4.13" evidence="1"/>
<evidence type="ECO:0000256" key="2">
    <source>
        <dbReference type="ARBA" id="ARBA00022490"/>
    </source>
</evidence>
<dbReference type="PROSITE" id="PS51195">
    <property type="entry name" value="Q_MOTIF"/>
    <property type="match status" value="1"/>
</dbReference>
<evidence type="ECO:0000256" key="5">
    <source>
        <dbReference type="ARBA" id="ARBA00022806"/>
    </source>
</evidence>
<dbReference type="Gene3D" id="3.40.50.300">
    <property type="entry name" value="P-loop containing nucleotide triphosphate hydrolases"/>
    <property type="match status" value="2"/>
</dbReference>
<dbReference type="InterPro" id="IPR001650">
    <property type="entry name" value="Helicase_C-like"/>
</dbReference>
<feature type="domain" description="Helicase C-terminal" evidence="14">
    <location>
        <begin position="233"/>
        <end position="383"/>
    </location>
</feature>
<dbReference type="GO" id="GO:0003676">
    <property type="term" value="F:nucleic acid binding"/>
    <property type="evidence" value="ECO:0007669"/>
    <property type="project" value="InterPro"/>
</dbReference>
<organism evidence="16 17">
    <name type="scientific">Parapedobacter koreensis</name>
    <dbReference type="NCBI Taxonomy" id="332977"/>
    <lineage>
        <taxon>Bacteria</taxon>
        <taxon>Pseudomonadati</taxon>
        <taxon>Bacteroidota</taxon>
        <taxon>Sphingobacteriia</taxon>
        <taxon>Sphingobacteriales</taxon>
        <taxon>Sphingobacteriaceae</taxon>
        <taxon>Parapedobacter</taxon>
    </lineage>
</organism>
<evidence type="ECO:0000259" key="14">
    <source>
        <dbReference type="PROSITE" id="PS51194"/>
    </source>
</evidence>
<dbReference type="PANTHER" id="PTHR47959">
    <property type="entry name" value="ATP-DEPENDENT RNA HELICASE RHLE-RELATED"/>
    <property type="match status" value="1"/>
</dbReference>
<feature type="short sequence motif" description="Q motif" evidence="10">
    <location>
        <begin position="1"/>
        <end position="29"/>
    </location>
</feature>
<feature type="domain" description="Helicase ATP-binding" evidence="13">
    <location>
        <begin position="32"/>
        <end position="207"/>
    </location>
</feature>
<dbReference type="PROSITE" id="PS51192">
    <property type="entry name" value="HELICASE_ATP_BIND_1"/>
    <property type="match status" value="1"/>
</dbReference>
<keyword evidence="17" id="KW-1185">Reference proteome</keyword>
<dbReference type="GO" id="GO:0042255">
    <property type="term" value="P:ribosome assembly"/>
    <property type="evidence" value="ECO:0007669"/>
    <property type="project" value="UniProtKB-ARBA"/>
</dbReference>
<keyword evidence="3 11" id="KW-0547">Nucleotide-binding</keyword>
<feature type="domain" description="DEAD-box RNA helicase Q" evidence="15">
    <location>
        <begin position="1"/>
        <end position="29"/>
    </location>
</feature>
<evidence type="ECO:0000256" key="11">
    <source>
        <dbReference type="RuleBase" id="RU000492"/>
    </source>
</evidence>
<dbReference type="GO" id="GO:0016787">
    <property type="term" value="F:hydrolase activity"/>
    <property type="evidence" value="ECO:0007669"/>
    <property type="project" value="UniProtKB-KW"/>
</dbReference>